<dbReference type="Pfam" id="PF01095">
    <property type="entry name" value="Pectinesterase"/>
    <property type="match status" value="1"/>
</dbReference>
<dbReference type="PANTHER" id="PTHR31707">
    <property type="entry name" value="PECTINESTERASE"/>
    <property type="match status" value="1"/>
</dbReference>
<evidence type="ECO:0000256" key="8">
    <source>
        <dbReference type="RuleBase" id="RU000589"/>
    </source>
</evidence>
<dbReference type="Gene3D" id="2.160.20.10">
    <property type="entry name" value="Single-stranded right-handed beta-helix, Pectin lyase-like"/>
    <property type="match status" value="1"/>
</dbReference>
<feature type="transmembrane region" description="Helical" evidence="9">
    <location>
        <begin position="6"/>
        <end position="25"/>
    </location>
</feature>
<evidence type="ECO:0000313" key="12">
    <source>
        <dbReference type="RefSeq" id="XP_071933056.1"/>
    </source>
</evidence>
<organism evidence="11 12">
    <name type="scientific">Coffea arabica</name>
    <name type="common">Arabian coffee</name>
    <dbReference type="NCBI Taxonomy" id="13443"/>
    <lineage>
        <taxon>Eukaryota</taxon>
        <taxon>Viridiplantae</taxon>
        <taxon>Streptophyta</taxon>
        <taxon>Embryophyta</taxon>
        <taxon>Tracheophyta</taxon>
        <taxon>Spermatophyta</taxon>
        <taxon>Magnoliopsida</taxon>
        <taxon>eudicotyledons</taxon>
        <taxon>Gunneridae</taxon>
        <taxon>Pentapetalae</taxon>
        <taxon>asterids</taxon>
        <taxon>lamiids</taxon>
        <taxon>Gentianales</taxon>
        <taxon>Rubiaceae</taxon>
        <taxon>Ixoroideae</taxon>
        <taxon>Gardenieae complex</taxon>
        <taxon>Bertiereae - Coffeeae clade</taxon>
        <taxon>Coffeeae</taxon>
        <taxon>Coffea</taxon>
    </lineage>
</organism>
<gene>
    <name evidence="12" type="primary">LOC140035646</name>
</gene>
<protein>
    <recommendedName>
        <fullName evidence="8">Pectinesterase</fullName>
        <ecNumber evidence="8">3.1.1.11</ecNumber>
    </recommendedName>
</protein>
<evidence type="ECO:0000256" key="9">
    <source>
        <dbReference type="SAM" id="Phobius"/>
    </source>
</evidence>
<evidence type="ECO:0000256" key="4">
    <source>
        <dbReference type="ARBA" id="ARBA00022801"/>
    </source>
</evidence>
<dbReference type="InterPro" id="IPR000070">
    <property type="entry name" value="Pectinesterase_cat"/>
</dbReference>
<comment type="catalytic activity">
    <reaction evidence="7 8">
        <text>[(1-&gt;4)-alpha-D-galacturonosyl methyl ester](n) + n H2O = [(1-&gt;4)-alpha-D-galacturonosyl](n) + n methanol + n H(+)</text>
        <dbReference type="Rhea" id="RHEA:22380"/>
        <dbReference type="Rhea" id="RHEA-COMP:14570"/>
        <dbReference type="Rhea" id="RHEA-COMP:14573"/>
        <dbReference type="ChEBI" id="CHEBI:15377"/>
        <dbReference type="ChEBI" id="CHEBI:15378"/>
        <dbReference type="ChEBI" id="CHEBI:17790"/>
        <dbReference type="ChEBI" id="CHEBI:140522"/>
        <dbReference type="ChEBI" id="CHEBI:140523"/>
        <dbReference type="EC" id="3.1.1.11"/>
    </reaction>
</comment>
<sequence>MAKGASPVIVIVLVAVVSVYISIHFQLQGHKKLSNVHGNGIMFNATVSKTRPRAYRRITDAIASAPIQSQSRYFIHVEAGIYVEIVEVWANKTNIALIGDGANVTKITMNRRVPEFQTNETATVSVKGNGFMAKYITFENSAGEGTQAVALMSLSDRSSFYRCTFLGFHDTLCAHFGTQFYKECDIYGTVDFMFGNAAAVFQTCNLYARLPNRVITLTAQGKMSRYESSGFVIQNSTLTAAPDLQSNKSQVHAFLGRPWFEWSTVIVMQSFLDSIIDPAGWYEWPGHRTDELTYREFGNWGPGAGTGRRISWVGYKALNQSKEVIPFTVSKFIQGDSWIPESGIPYTSGLY</sequence>
<name>A0ABM4WMR5_COFAR</name>
<keyword evidence="6 8" id="KW-0961">Cell wall biogenesis/degradation</keyword>
<evidence type="ECO:0000256" key="5">
    <source>
        <dbReference type="ARBA" id="ARBA00023085"/>
    </source>
</evidence>
<dbReference type="SUPFAM" id="SSF51126">
    <property type="entry name" value="Pectin lyase-like"/>
    <property type="match status" value="1"/>
</dbReference>
<dbReference type="InterPro" id="IPR018040">
    <property type="entry name" value="Pectinesterase_Tyr_AS"/>
</dbReference>
<evidence type="ECO:0000256" key="6">
    <source>
        <dbReference type="ARBA" id="ARBA00023316"/>
    </source>
</evidence>
<keyword evidence="8" id="KW-0964">Secreted</keyword>
<evidence type="ECO:0000313" key="11">
    <source>
        <dbReference type="Proteomes" id="UP001652660"/>
    </source>
</evidence>
<dbReference type="EC" id="3.1.1.11" evidence="8"/>
<reference evidence="12" key="1">
    <citation type="submission" date="2025-08" db="UniProtKB">
        <authorList>
            <consortium name="RefSeq"/>
        </authorList>
    </citation>
    <scope>IDENTIFICATION</scope>
    <source>
        <tissue evidence="12">Leaves</tissue>
    </source>
</reference>
<dbReference type="InterPro" id="IPR012334">
    <property type="entry name" value="Pectin_lyas_fold"/>
</dbReference>
<dbReference type="GeneID" id="140035646"/>
<dbReference type="InterPro" id="IPR011050">
    <property type="entry name" value="Pectin_lyase_fold/virulence"/>
</dbReference>
<evidence type="ECO:0000256" key="3">
    <source>
        <dbReference type="ARBA" id="ARBA00022512"/>
    </source>
</evidence>
<evidence type="ECO:0000259" key="10">
    <source>
        <dbReference type="Pfam" id="PF01095"/>
    </source>
</evidence>
<keyword evidence="11" id="KW-1185">Reference proteome</keyword>
<keyword evidence="4 8" id="KW-0378">Hydrolase</keyword>
<keyword evidence="9" id="KW-0812">Transmembrane</keyword>
<comment type="function">
    <text evidence="8">Acts in the modification of cell walls via demethylesterification of cell wall pectin.</text>
</comment>
<keyword evidence="3 8" id="KW-0134">Cell wall</keyword>
<dbReference type="PROSITE" id="PS00800">
    <property type="entry name" value="PECTINESTERASE_1"/>
    <property type="match status" value="1"/>
</dbReference>
<proteinExistence type="predicted"/>
<evidence type="ECO:0000256" key="1">
    <source>
        <dbReference type="ARBA" id="ARBA00004191"/>
    </source>
</evidence>
<keyword evidence="5 8" id="KW-0063">Aspartyl esterase</keyword>
<evidence type="ECO:0000256" key="7">
    <source>
        <dbReference type="ARBA" id="ARBA00047928"/>
    </source>
</evidence>
<keyword evidence="9" id="KW-1133">Transmembrane helix</keyword>
<dbReference type="RefSeq" id="XP_071933056.1">
    <property type="nucleotide sequence ID" value="XM_072076955.1"/>
</dbReference>
<evidence type="ECO:0000256" key="2">
    <source>
        <dbReference type="ARBA" id="ARBA00005184"/>
    </source>
</evidence>
<feature type="domain" description="Pectinesterase catalytic" evidence="10">
    <location>
        <begin position="44"/>
        <end position="336"/>
    </location>
</feature>
<keyword evidence="9" id="KW-0472">Membrane</keyword>
<dbReference type="Proteomes" id="UP001652660">
    <property type="component" value="Chromosome 2c"/>
</dbReference>
<comment type="pathway">
    <text evidence="2 8">Glycan metabolism; pectin degradation; 2-dehydro-3-deoxy-D-gluconate from pectin: step 1/5.</text>
</comment>
<comment type="subcellular location">
    <subcellularLocation>
        <location evidence="1 8">Secreted</location>
        <location evidence="1 8">Cell wall</location>
    </subcellularLocation>
</comment>
<accession>A0ABM4WMR5</accession>